<dbReference type="GO" id="GO:0003964">
    <property type="term" value="F:RNA-directed DNA polymerase activity"/>
    <property type="evidence" value="ECO:0007669"/>
    <property type="project" value="UniProtKB-KW"/>
</dbReference>
<keyword evidence="1" id="KW-0808">Transferase</keyword>
<accession>A2Q186</accession>
<organism evidence="1">
    <name type="scientific">Medicago truncatula</name>
    <name type="common">Barrel medic</name>
    <name type="synonym">Medicago tribuloides</name>
    <dbReference type="NCBI Taxonomy" id="3880"/>
    <lineage>
        <taxon>Eukaryota</taxon>
        <taxon>Viridiplantae</taxon>
        <taxon>Streptophyta</taxon>
        <taxon>Embryophyta</taxon>
        <taxon>Tracheophyta</taxon>
        <taxon>Spermatophyta</taxon>
        <taxon>Magnoliopsida</taxon>
        <taxon>eudicotyledons</taxon>
        <taxon>Gunneridae</taxon>
        <taxon>Pentapetalae</taxon>
        <taxon>rosids</taxon>
        <taxon>fabids</taxon>
        <taxon>Fabales</taxon>
        <taxon>Fabaceae</taxon>
        <taxon>Papilionoideae</taxon>
        <taxon>50 kb inversion clade</taxon>
        <taxon>NPAAA clade</taxon>
        <taxon>Hologalegina</taxon>
        <taxon>IRL clade</taxon>
        <taxon>Trifolieae</taxon>
        <taxon>Medicago</taxon>
    </lineage>
</organism>
<dbReference type="PANTHER" id="PTHR33710:SF64">
    <property type="entry name" value="ENDONUCLEASE_EXONUCLEASE_PHOSPHATASE DOMAIN-CONTAINING PROTEIN"/>
    <property type="match status" value="1"/>
</dbReference>
<keyword evidence="1" id="KW-0548">Nucleotidyltransferase</keyword>
<name>A2Q186_MEDTR</name>
<dbReference type="PANTHER" id="PTHR33710">
    <property type="entry name" value="BNAC02G09200D PROTEIN"/>
    <property type="match status" value="1"/>
</dbReference>
<dbReference type="AlphaFoldDB" id="A2Q186"/>
<dbReference type="SUPFAM" id="SSF56219">
    <property type="entry name" value="DNase I-like"/>
    <property type="match status" value="1"/>
</dbReference>
<keyword evidence="1" id="KW-0695">RNA-directed DNA polymerase</keyword>
<protein>
    <submittedName>
        <fullName evidence="1">Reverse transcriptase-beet retrotransposon, putative</fullName>
    </submittedName>
</protein>
<reference evidence="1" key="2">
    <citation type="submission" date="2007-03" db="EMBL/GenBank/DDBJ databases">
        <authorList>
            <consortium name="The International Medicago Genome Annotation Group"/>
        </authorList>
    </citation>
    <scope>NUCLEOTIDE SEQUENCE</scope>
</reference>
<dbReference type="InterPro" id="IPR036691">
    <property type="entry name" value="Endo/exonu/phosph_ase_sf"/>
</dbReference>
<evidence type="ECO:0000313" key="1">
    <source>
        <dbReference type="EMBL" id="ABN05702.1"/>
    </source>
</evidence>
<dbReference type="Gene3D" id="3.60.10.10">
    <property type="entry name" value="Endonuclease/exonuclease/phosphatase"/>
    <property type="match status" value="1"/>
</dbReference>
<reference evidence="1" key="1">
    <citation type="submission" date="2004-05" db="EMBL/GenBank/DDBJ databases">
        <authorList>
            <person name="Town C.D."/>
        </authorList>
    </citation>
    <scope>NUCLEOTIDE SEQUENCE</scope>
</reference>
<sequence length="384" mass="44849">MEVISAPFCASIWGNDDFDWAFLPSESNSGGILSIWRKSMATLYYTFTGEGFVGVFLEWGAKKIKCIIINVYSKCDLQSKKRLWERLVLARTNLERWAWCILRDFNVVGEREERRGINDEATGSQIIEMTLYKAFARDVELEDKNVLGRKFTWYHSNGRSMSRIDHVLVSDEWKRAWGDSALWVLPRDVSDHCPLVLKVGGWDWGPKPFRFNNFWLENRGFKLLVEETWRNHNLGGWMGFILKEKLKNLKLRLKEWNKEEYGGSRSRWLKEGDANSKYFHNCVKGRASRNHVSALFVDGEWVQSPSEIRRVVVDYFTNQVASERWKRPKLDGVPFQQVSDEENEGLIAPFLWEEIERVIKDSDGNKIRARMVLILLSSRSFGIC</sequence>
<gene>
    <name evidence="1" type="ORF">MtrDRAFT_AC148340g24v2</name>
</gene>
<proteinExistence type="predicted"/>
<dbReference type="EMBL" id="AC148340">
    <property type="protein sequence ID" value="ABN05702.1"/>
    <property type="molecule type" value="Genomic_DNA"/>
</dbReference>